<dbReference type="EnsemblMetazoa" id="GPAI004638-RA">
    <property type="protein sequence ID" value="GPAI004638-PA"/>
    <property type="gene ID" value="GPAI004638"/>
</dbReference>
<reference evidence="2" key="2">
    <citation type="submission" date="2020-05" db="UniProtKB">
        <authorList>
            <consortium name="EnsemblMetazoa"/>
        </authorList>
    </citation>
    <scope>IDENTIFICATION</scope>
    <source>
        <strain evidence="2">IAEA</strain>
    </source>
</reference>
<evidence type="ECO:0000313" key="2">
    <source>
        <dbReference type="EnsemblMetazoa" id="GPAI004638-PA"/>
    </source>
</evidence>
<accession>A0A1A9Z5Q2</accession>
<keyword evidence="3" id="KW-1185">Reference proteome</keyword>
<protein>
    <submittedName>
        <fullName evidence="2">Uncharacterized protein</fullName>
    </submittedName>
</protein>
<evidence type="ECO:0000313" key="3">
    <source>
        <dbReference type="Proteomes" id="UP000092445"/>
    </source>
</evidence>
<dbReference type="Proteomes" id="UP000092445">
    <property type="component" value="Unassembled WGS sequence"/>
</dbReference>
<reference evidence="3" key="1">
    <citation type="submission" date="2014-03" db="EMBL/GenBank/DDBJ databases">
        <authorList>
            <person name="Aksoy S."/>
            <person name="Warren W."/>
            <person name="Wilson R.K."/>
        </authorList>
    </citation>
    <scope>NUCLEOTIDE SEQUENCE [LARGE SCALE GENOMIC DNA]</scope>
    <source>
        <strain evidence="3">IAEA</strain>
    </source>
</reference>
<feature type="region of interest" description="Disordered" evidence="1">
    <location>
        <begin position="152"/>
        <end position="171"/>
    </location>
</feature>
<dbReference type="AlphaFoldDB" id="A0A1A9Z5Q2"/>
<name>A0A1A9Z5Q2_GLOPL</name>
<evidence type="ECO:0000256" key="1">
    <source>
        <dbReference type="SAM" id="MobiDB-lite"/>
    </source>
</evidence>
<feature type="compositionally biased region" description="Basic and acidic residues" evidence="1">
    <location>
        <begin position="157"/>
        <end position="171"/>
    </location>
</feature>
<organism evidence="2 3">
    <name type="scientific">Glossina pallidipes</name>
    <name type="common">Tsetse fly</name>
    <dbReference type="NCBI Taxonomy" id="7398"/>
    <lineage>
        <taxon>Eukaryota</taxon>
        <taxon>Metazoa</taxon>
        <taxon>Ecdysozoa</taxon>
        <taxon>Arthropoda</taxon>
        <taxon>Hexapoda</taxon>
        <taxon>Insecta</taxon>
        <taxon>Pterygota</taxon>
        <taxon>Neoptera</taxon>
        <taxon>Endopterygota</taxon>
        <taxon>Diptera</taxon>
        <taxon>Brachycera</taxon>
        <taxon>Muscomorpha</taxon>
        <taxon>Hippoboscoidea</taxon>
        <taxon>Glossinidae</taxon>
        <taxon>Glossina</taxon>
    </lineage>
</organism>
<feature type="compositionally biased region" description="Basic and acidic residues" evidence="1">
    <location>
        <begin position="517"/>
        <end position="546"/>
    </location>
</feature>
<sequence>MFRKDSNSAAGQLTFSSHTPVVNTENCKSEEHLLDYLKACNEVDHHFRKDCRKKTRYSTIKAYMIGKEIYEPDDLNNDTFLETLEYQNYYVPPPARNRSTDQELLQSLDNIMSYFNEEIPITPKKKTYKPLKLKLQNRIAATIAILQRKASNLAESHSGEHKTPEAERKEESKKLIFNETVRSQSSWEFKLEAKSRVKHIAKIFNNKTVQKEHKVAKPKSSKSVNKMQTFLTTLRTSEPSPVLKRRTAQNVPKNSYLEEEAMFCKLPVKDKVLLYQKFIDDVSKNQSKLLEGNSKNGLNVNHRGYVKRMCETLERFCPPNKSIISQTMPRFKKTPNVFLAATAQKLHEAEDALIPCISNMPCKEDPELPVSTLRVVLRPCPALKKKNHPNDKTKNFDCSTGLNLPNETAKRNHSAVRSALSTNLFAPPKKIRRLHQECFALTQFLRNSQFQQIFYNWLKKKNGKLFDIVPINKPMLRDAIEENSTLDGLRVISNTLNKKHSKDDFVVEVKLPLSEEESSHMSESKENHENIHDGFKKSTKEKSHRKKELDEAAKLCIRKKKLRRCISNVITWRKNNDVANRQSTDSADSDLNTGLTCGTLPRIKNIFTRKLPLRNRNCSSAKARPAFTAIDLNISELNKSWLNRLNSPTKVNELYTLTAMSTPSNNTASDVMSSADLVEQSKKTTITKSPKPARKLIDSFVDQGFETGSNGTESRKSNSSTINGGEMLITGFDAKYKTINKVAHQDGLSCSSTPSKVTKLPKVSMTNTNFVENLAPHTAKFISGPHIGNPDIVKSSDIGYIDLDSLGTETLDQENDCASLDSVELINPNNSLSSECKFSTIPFENIETNEWNELELKAHLQNCFPLPDNTCNFATHQLNASPEYQRELLNIFIAIDKMGKDGAFEFCSDEQLKSFMFFLNQYAMHCWATCREHIKTISNMVAMRSDRDD</sequence>
<proteinExistence type="predicted"/>
<feature type="region of interest" description="Disordered" evidence="1">
    <location>
        <begin position="516"/>
        <end position="546"/>
    </location>
</feature>
<dbReference type="VEuPathDB" id="VectorBase:GPAI004638"/>